<evidence type="ECO:0000313" key="2">
    <source>
        <dbReference type="EMBL" id="RAL60718.1"/>
    </source>
</evidence>
<name>A0A395IME0_9HELO</name>
<evidence type="ECO:0000256" key="1">
    <source>
        <dbReference type="SAM" id="MobiDB-lite"/>
    </source>
</evidence>
<sequence length="460" mass="52189">MLLSISANFKKQKKVSVVKFHAKRRGIKKWSLRFSSIHHKEFCQESSKLIDSQNPESQYVVHYVSRGQDQSEDYDITQEMKDCICIVEPGDPINSTNIEDLSNATQTPARHLKPSKKRDFYPCPCISYKESHPLDQIECEILEYALMGKTKKQVKEFSNKTFCSSIRERLDQPEYKNLKRNCLLVGWIKQASKDSSSSREYIRSADLADKSLDDVYDNLVYLPSLCDDRSGPAGTGDSEDLLDSPKRIVHNHNLLDGIKSLTIEMPLARAQTKLNSPEKIPAISEPVETESCHLSLPSVEFDGTSAKGSTSNPNRRQKSELMESNSADKSYHTDPRQHLYPDSDRETYSQPRTDNLRGQEGEQRLNSKGNSLGTSLNLCHSDSSGYWDDKILHSHLDFSLPYCETDVCPDDKLELIDSRHSLLAPSGTRWSSTNISKDKEILLASNLIERLAILKQKEQK</sequence>
<proteinExistence type="predicted"/>
<gene>
    <name evidence="2" type="ORF">DID88_009824</name>
</gene>
<keyword evidence="3" id="KW-1185">Reference proteome</keyword>
<comment type="caution">
    <text evidence="2">The sequence shown here is derived from an EMBL/GenBank/DDBJ whole genome shotgun (WGS) entry which is preliminary data.</text>
</comment>
<protein>
    <submittedName>
        <fullName evidence="2">Uncharacterized protein</fullName>
    </submittedName>
</protein>
<dbReference type="Proteomes" id="UP000249056">
    <property type="component" value="Unassembled WGS sequence"/>
</dbReference>
<feature type="compositionally biased region" description="Basic and acidic residues" evidence="1">
    <location>
        <begin position="354"/>
        <end position="365"/>
    </location>
</feature>
<dbReference type="OrthoDB" id="3552175at2759"/>
<feature type="compositionally biased region" description="Basic and acidic residues" evidence="1">
    <location>
        <begin position="329"/>
        <end position="347"/>
    </location>
</feature>
<evidence type="ECO:0000313" key="3">
    <source>
        <dbReference type="Proteomes" id="UP000249056"/>
    </source>
</evidence>
<feature type="region of interest" description="Disordered" evidence="1">
    <location>
        <begin position="298"/>
        <end position="371"/>
    </location>
</feature>
<organism evidence="2 3">
    <name type="scientific">Monilinia fructigena</name>
    <dbReference type="NCBI Taxonomy" id="38457"/>
    <lineage>
        <taxon>Eukaryota</taxon>
        <taxon>Fungi</taxon>
        <taxon>Dikarya</taxon>
        <taxon>Ascomycota</taxon>
        <taxon>Pezizomycotina</taxon>
        <taxon>Leotiomycetes</taxon>
        <taxon>Helotiales</taxon>
        <taxon>Sclerotiniaceae</taxon>
        <taxon>Monilinia</taxon>
    </lineage>
</organism>
<dbReference type="EMBL" id="QKRW01000037">
    <property type="protein sequence ID" value="RAL60718.1"/>
    <property type="molecule type" value="Genomic_DNA"/>
</dbReference>
<dbReference type="AlphaFoldDB" id="A0A395IME0"/>
<reference evidence="2 3" key="1">
    <citation type="submission" date="2018-06" db="EMBL/GenBank/DDBJ databases">
        <title>Genome Sequence of the Brown Rot Fungal Pathogen Monilinia fructigena.</title>
        <authorList>
            <person name="Landi L."/>
            <person name="De Miccolis Angelini R.M."/>
            <person name="Pollastro S."/>
            <person name="Abate D."/>
            <person name="Faretra F."/>
            <person name="Romanazzi G."/>
        </authorList>
    </citation>
    <scope>NUCLEOTIDE SEQUENCE [LARGE SCALE GENOMIC DNA]</scope>
    <source>
        <strain evidence="2 3">Mfrg269</strain>
    </source>
</reference>
<accession>A0A395IME0</accession>